<evidence type="ECO:0000313" key="1">
    <source>
        <dbReference type="EMBL" id="TNV80845.1"/>
    </source>
</evidence>
<organism evidence="1 2">
    <name type="scientific">Halteria grandinella</name>
    <dbReference type="NCBI Taxonomy" id="5974"/>
    <lineage>
        <taxon>Eukaryota</taxon>
        <taxon>Sar</taxon>
        <taxon>Alveolata</taxon>
        <taxon>Ciliophora</taxon>
        <taxon>Intramacronucleata</taxon>
        <taxon>Spirotrichea</taxon>
        <taxon>Stichotrichia</taxon>
        <taxon>Sporadotrichida</taxon>
        <taxon>Halteriidae</taxon>
        <taxon>Halteria</taxon>
    </lineage>
</organism>
<comment type="caution">
    <text evidence="1">The sequence shown here is derived from an EMBL/GenBank/DDBJ whole genome shotgun (WGS) entry which is preliminary data.</text>
</comment>
<gene>
    <name evidence="1" type="ORF">FGO68_gene11503</name>
</gene>
<dbReference type="InterPro" id="IPR018247">
    <property type="entry name" value="EF_Hand_1_Ca_BS"/>
</dbReference>
<protein>
    <submittedName>
        <fullName evidence="1">Uncharacterized protein</fullName>
    </submittedName>
</protein>
<dbReference type="PROSITE" id="PS00018">
    <property type="entry name" value="EF_HAND_1"/>
    <property type="match status" value="1"/>
</dbReference>
<name>A0A8J8NV48_HALGN</name>
<keyword evidence="2" id="KW-1185">Reference proteome</keyword>
<proteinExistence type="predicted"/>
<evidence type="ECO:0000313" key="2">
    <source>
        <dbReference type="Proteomes" id="UP000785679"/>
    </source>
</evidence>
<sequence length="328" mass="38196">MTSYKSERLKNRKPLFKETEEYIEQNMQKLNKIKLEMPSFEEIDEHRRKKFVGMKGDPEEGEVQFRYFEPPKVVESSRPLIMDDGIKRFSYVNTFSQAQVELKQNIGTLQNTLQLQKRKLGQTLTEIDQSPDKSKEFRPRNPYLQEVLSRNLFNRSTYTEAASLTQERAATTGSSNLRGYRSILEKYQNGSEVQATILSELQATKLQVQQLQLQLIQQQMSKEIPKPVQQPVYNIHLPKQEVMSAAVPQFQHIGPQVQTTFDGKIDHQNLAYDQKLEYLFNKLTSNNTESEFPAEMQLPSQTVMIDLNTNRTMSYADFERTLNPQSFH</sequence>
<dbReference type="Proteomes" id="UP000785679">
    <property type="component" value="Unassembled WGS sequence"/>
</dbReference>
<dbReference type="AlphaFoldDB" id="A0A8J8NV48"/>
<dbReference type="EMBL" id="RRYP01006942">
    <property type="protein sequence ID" value="TNV80845.1"/>
    <property type="molecule type" value="Genomic_DNA"/>
</dbReference>
<accession>A0A8J8NV48</accession>
<reference evidence="1" key="1">
    <citation type="submission" date="2019-06" db="EMBL/GenBank/DDBJ databases">
        <authorList>
            <person name="Zheng W."/>
        </authorList>
    </citation>
    <scope>NUCLEOTIDE SEQUENCE</scope>
    <source>
        <strain evidence="1">QDHG01</strain>
    </source>
</reference>